<dbReference type="OrthoDB" id="4350300at2"/>
<gene>
    <name evidence="5" type="ORF">F9B16_03340</name>
</gene>
<accession>A0A6L3W1E9</accession>
<feature type="domain" description="ABC transporter" evidence="4">
    <location>
        <begin position="2"/>
        <end position="250"/>
    </location>
</feature>
<dbReference type="Proteomes" id="UP000483004">
    <property type="component" value="Unassembled WGS sequence"/>
</dbReference>
<dbReference type="PROSITE" id="PS50893">
    <property type="entry name" value="ABC_TRANSPORTER_2"/>
    <property type="match status" value="1"/>
</dbReference>
<dbReference type="InterPro" id="IPR003439">
    <property type="entry name" value="ABC_transporter-like_ATP-bd"/>
</dbReference>
<evidence type="ECO:0000259" key="4">
    <source>
        <dbReference type="PROSITE" id="PS50893"/>
    </source>
</evidence>
<keyword evidence="3 5" id="KW-0067">ATP-binding</keyword>
<evidence type="ECO:0000313" key="5">
    <source>
        <dbReference type="EMBL" id="KAB2388713.1"/>
    </source>
</evidence>
<dbReference type="GO" id="GO:0005524">
    <property type="term" value="F:ATP binding"/>
    <property type="evidence" value="ECO:0007669"/>
    <property type="project" value="UniProtKB-KW"/>
</dbReference>
<dbReference type="Pfam" id="PF12399">
    <property type="entry name" value="BCA_ABC_TP_C"/>
    <property type="match status" value="1"/>
</dbReference>
<dbReference type="GO" id="GO:0016887">
    <property type="term" value="F:ATP hydrolysis activity"/>
    <property type="evidence" value="ECO:0007669"/>
    <property type="project" value="InterPro"/>
</dbReference>
<reference evidence="5 6" key="1">
    <citation type="submission" date="2019-09" db="EMBL/GenBank/DDBJ databases">
        <title>Actinomadura physcomitrii sp. nov., a novel actinomycete isolated from moss [Physcomitrium sphaericum (Ludw) Fuernr].</title>
        <authorList>
            <person name="Liu C."/>
            <person name="Zhuang X."/>
        </authorList>
    </citation>
    <scope>NUCLEOTIDE SEQUENCE [LARGE SCALE GENOMIC DNA]</scope>
    <source>
        <strain evidence="5 6">CYP1-1B</strain>
    </source>
</reference>
<evidence type="ECO:0000313" key="6">
    <source>
        <dbReference type="Proteomes" id="UP000483004"/>
    </source>
</evidence>
<dbReference type="GO" id="GO:0005886">
    <property type="term" value="C:plasma membrane"/>
    <property type="evidence" value="ECO:0007669"/>
    <property type="project" value="TreeGrafter"/>
</dbReference>
<comment type="caution">
    <text evidence="5">The sequence shown here is derived from an EMBL/GenBank/DDBJ whole genome shotgun (WGS) entry which is preliminary data.</text>
</comment>
<dbReference type="Pfam" id="PF00005">
    <property type="entry name" value="ABC_tran"/>
    <property type="match status" value="1"/>
</dbReference>
<dbReference type="FunFam" id="3.40.50.300:FF:000421">
    <property type="entry name" value="Branched-chain amino acid ABC transporter ATP-binding protein"/>
    <property type="match status" value="1"/>
</dbReference>
<dbReference type="InterPro" id="IPR003593">
    <property type="entry name" value="AAA+_ATPase"/>
</dbReference>
<protein>
    <submittedName>
        <fullName evidence="5">ABC transporter ATP-binding protein</fullName>
    </submittedName>
</protein>
<dbReference type="PANTHER" id="PTHR45772">
    <property type="entry name" value="CONSERVED COMPONENT OF ABC TRANSPORTER FOR NATURAL AMINO ACIDS-RELATED"/>
    <property type="match status" value="1"/>
</dbReference>
<name>A0A6L3W1E9_9ACTN</name>
<dbReference type="RefSeq" id="WP_151538307.1">
    <property type="nucleotide sequence ID" value="NZ_WBMR01000004.1"/>
</dbReference>
<organism evidence="5 6">
    <name type="scientific">Actinomadura montaniterrae</name>
    <dbReference type="NCBI Taxonomy" id="1803903"/>
    <lineage>
        <taxon>Bacteria</taxon>
        <taxon>Bacillati</taxon>
        <taxon>Actinomycetota</taxon>
        <taxon>Actinomycetes</taxon>
        <taxon>Streptosporangiales</taxon>
        <taxon>Thermomonosporaceae</taxon>
        <taxon>Actinomadura</taxon>
    </lineage>
</organism>
<keyword evidence="2" id="KW-0547">Nucleotide-binding</keyword>
<evidence type="ECO:0000256" key="3">
    <source>
        <dbReference type="ARBA" id="ARBA00022840"/>
    </source>
</evidence>
<keyword evidence="1" id="KW-0813">Transport</keyword>
<dbReference type="InterPro" id="IPR051120">
    <property type="entry name" value="ABC_AA/LPS_Transport"/>
</dbReference>
<dbReference type="EMBL" id="WBMR01000004">
    <property type="protein sequence ID" value="KAB2388713.1"/>
    <property type="molecule type" value="Genomic_DNA"/>
</dbReference>
<dbReference type="AlphaFoldDB" id="A0A6L3W1E9"/>
<keyword evidence="6" id="KW-1185">Reference proteome</keyword>
<sequence length="252" mass="27083">MLEVRDLTVQFGGVKALSGARLTAERESVTALIGPNGAGKTTFFNCLTGLYPVHGGSATWCGKQLVGLPAHGVARAGLSRTFQNLALFPSLTVLDNVIAGAHLLGRAGFAMGTLRTPRVRAEERETRRVAEELTEEIGLREVRDEPVSGLPYGTQKRVELARALASRPELLLLDEPAAGLSSPEVAELKQLILDVRERRGLTVLLVEHHMGLVMSLCRRVTVMNFGRTIAEGTPAEVQEDPAVVEAYLGAPT</sequence>
<dbReference type="SMART" id="SM00382">
    <property type="entry name" value="AAA"/>
    <property type="match status" value="1"/>
</dbReference>
<dbReference type="InterPro" id="IPR027417">
    <property type="entry name" value="P-loop_NTPase"/>
</dbReference>
<dbReference type="SUPFAM" id="SSF52540">
    <property type="entry name" value="P-loop containing nucleoside triphosphate hydrolases"/>
    <property type="match status" value="1"/>
</dbReference>
<dbReference type="Gene3D" id="3.40.50.300">
    <property type="entry name" value="P-loop containing nucleotide triphosphate hydrolases"/>
    <property type="match status" value="1"/>
</dbReference>
<evidence type="ECO:0000256" key="1">
    <source>
        <dbReference type="ARBA" id="ARBA00022448"/>
    </source>
</evidence>
<dbReference type="PANTHER" id="PTHR45772:SF4">
    <property type="entry name" value="ABC TRANSPORTER ATP-BINDING PROTEIN"/>
    <property type="match status" value="1"/>
</dbReference>
<proteinExistence type="predicted"/>
<dbReference type="CDD" id="cd03219">
    <property type="entry name" value="ABC_Mj1267_LivG_branched"/>
    <property type="match status" value="1"/>
</dbReference>
<dbReference type="InterPro" id="IPR032823">
    <property type="entry name" value="BCA_ABC_TP_C"/>
</dbReference>
<evidence type="ECO:0000256" key="2">
    <source>
        <dbReference type="ARBA" id="ARBA00022741"/>
    </source>
</evidence>